<dbReference type="AlphaFoldDB" id="A0A6A3ISL6"/>
<dbReference type="Proteomes" id="UP000435112">
    <property type="component" value="Unassembled WGS sequence"/>
</dbReference>
<dbReference type="Pfam" id="PF06522">
    <property type="entry name" value="B12D"/>
    <property type="match status" value="1"/>
</dbReference>
<evidence type="ECO:0000256" key="1">
    <source>
        <dbReference type="SAM" id="Phobius"/>
    </source>
</evidence>
<reference evidence="2 3" key="1">
    <citation type="submission" date="2018-09" db="EMBL/GenBank/DDBJ databases">
        <title>Genomic investigation of the strawberry pathogen Phytophthora fragariae indicates pathogenicity is determined by transcriptional variation in three key races.</title>
        <authorList>
            <person name="Adams T.M."/>
            <person name="Armitage A.D."/>
            <person name="Sobczyk M.K."/>
            <person name="Bates H.J."/>
            <person name="Dunwell J.M."/>
            <person name="Nellist C.F."/>
            <person name="Harrison R.J."/>
        </authorList>
    </citation>
    <scope>NUCLEOTIDE SEQUENCE [LARGE SCALE GENOMIC DNA]</scope>
    <source>
        <strain evidence="2 3">SCRP324</strain>
    </source>
</reference>
<gene>
    <name evidence="2" type="ORF">PR002_g22749</name>
</gene>
<proteinExistence type="predicted"/>
<keyword evidence="1" id="KW-0472">Membrane</keyword>
<comment type="caution">
    <text evidence="2">The sequence shown here is derived from an EMBL/GenBank/DDBJ whole genome shotgun (WGS) entry which is preliminary data.</text>
</comment>
<dbReference type="OrthoDB" id="202195at2759"/>
<evidence type="ECO:0000313" key="2">
    <source>
        <dbReference type="EMBL" id="KAE8985070.1"/>
    </source>
</evidence>
<protein>
    <recommendedName>
        <fullName evidence="4">NADH-ubiquinone reductase complex 1 MLRQ subunit</fullName>
    </recommendedName>
</protein>
<sequence>MKATFARMQRARNIRGSPAIVEQPEVPVPVPVPAGPSDKRSFLWVSSRDTEIYPLVFCVSAGIAMGAFSLIRHMMLNPDVNLSRHRRETPTWERYTPEEGTKYSRDRHHFANLKPNPINQFPEAKTLQEEVDEPFTEHL</sequence>
<evidence type="ECO:0000313" key="3">
    <source>
        <dbReference type="Proteomes" id="UP000435112"/>
    </source>
</evidence>
<keyword evidence="1" id="KW-1133">Transmembrane helix</keyword>
<keyword evidence="1" id="KW-0812">Transmembrane</keyword>
<accession>A0A6A3ISL6</accession>
<organism evidence="2 3">
    <name type="scientific">Phytophthora rubi</name>
    <dbReference type="NCBI Taxonomy" id="129364"/>
    <lineage>
        <taxon>Eukaryota</taxon>
        <taxon>Sar</taxon>
        <taxon>Stramenopiles</taxon>
        <taxon>Oomycota</taxon>
        <taxon>Peronosporomycetes</taxon>
        <taxon>Peronosporales</taxon>
        <taxon>Peronosporaceae</taxon>
        <taxon>Phytophthora</taxon>
    </lineage>
</organism>
<evidence type="ECO:0008006" key="4">
    <source>
        <dbReference type="Google" id="ProtNLM"/>
    </source>
</evidence>
<feature type="transmembrane region" description="Helical" evidence="1">
    <location>
        <begin position="52"/>
        <end position="71"/>
    </location>
</feature>
<dbReference type="PANTHER" id="PTHR33417">
    <property type="entry name" value="G-BOX BINDING PROTEIN"/>
    <property type="match status" value="1"/>
</dbReference>
<dbReference type="InterPro" id="IPR010530">
    <property type="entry name" value="B12D"/>
</dbReference>
<dbReference type="EMBL" id="QXFU01002492">
    <property type="protein sequence ID" value="KAE8985070.1"/>
    <property type="molecule type" value="Genomic_DNA"/>
</dbReference>
<name>A0A6A3ISL6_9STRA</name>